<dbReference type="InParanoid" id="A0A316YV56"/>
<keyword evidence="3" id="KW-0808">Transferase</keyword>
<dbReference type="FunFam" id="3.40.30.10:FF:000156">
    <property type="entry name" value="Glutathione S-transferase 1"/>
    <property type="match status" value="1"/>
</dbReference>
<feature type="domain" description="GST N-terminal" evidence="5">
    <location>
        <begin position="1"/>
        <end position="84"/>
    </location>
</feature>
<dbReference type="InterPro" id="IPR036282">
    <property type="entry name" value="Glutathione-S-Trfase_C_sf"/>
</dbReference>
<dbReference type="RefSeq" id="XP_025380648.1">
    <property type="nucleotide sequence ID" value="XM_025520512.1"/>
</dbReference>
<dbReference type="SUPFAM" id="SSF52833">
    <property type="entry name" value="Thioredoxin-like"/>
    <property type="match status" value="1"/>
</dbReference>
<dbReference type="SUPFAM" id="SSF47616">
    <property type="entry name" value="GST C-terminal domain-like"/>
    <property type="match status" value="1"/>
</dbReference>
<comment type="similarity">
    <text evidence="1">Belongs to the GST superfamily.</text>
</comment>
<dbReference type="InterPro" id="IPR036249">
    <property type="entry name" value="Thioredoxin-like_sf"/>
</dbReference>
<dbReference type="GO" id="GO:0004364">
    <property type="term" value="F:glutathione transferase activity"/>
    <property type="evidence" value="ECO:0007669"/>
    <property type="project" value="UniProtKB-EC"/>
</dbReference>
<dbReference type="AlphaFoldDB" id="A0A316YV56"/>
<evidence type="ECO:0000256" key="4">
    <source>
        <dbReference type="ARBA" id="ARBA00047960"/>
    </source>
</evidence>
<organism evidence="6 7">
    <name type="scientific">Acaromyces ingoldii</name>
    <dbReference type="NCBI Taxonomy" id="215250"/>
    <lineage>
        <taxon>Eukaryota</taxon>
        <taxon>Fungi</taxon>
        <taxon>Dikarya</taxon>
        <taxon>Basidiomycota</taxon>
        <taxon>Ustilaginomycotina</taxon>
        <taxon>Exobasidiomycetes</taxon>
        <taxon>Exobasidiales</taxon>
        <taxon>Cryptobasidiaceae</taxon>
        <taxon>Acaromyces</taxon>
    </lineage>
</organism>
<comment type="catalytic activity">
    <reaction evidence="4">
        <text>RX + glutathione = an S-substituted glutathione + a halide anion + H(+)</text>
        <dbReference type="Rhea" id="RHEA:16437"/>
        <dbReference type="ChEBI" id="CHEBI:15378"/>
        <dbReference type="ChEBI" id="CHEBI:16042"/>
        <dbReference type="ChEBI" id="CHEBI:17792"/>
        <dbReference type="ChEBI" id="CHEBI:57925"/>
        <dbReference type="ChEBI" id="CHEBI:90779"/>
        <dbReference type="EC" id="2.5.1.18"/>
    </reaction>
</comment>
<dbReference type="Gene3D" id="3.40.30.10">
    <property type="entry name" value="Glutaredoxin"/>
    <property type="match status" value="1"/>
</dbReference>
<dbReference type="SFLD" id="SFLDG00358">
    <property type="entry name" value="Main_(cytGST)"/>
    <property type="match status" value="1"/>
</dbReference>
<dbReference type="GeneID" id="37042428"/>
<dbReference type="EC" id="2.5.1.18" evidence="2"/>
<dbReference type="Pfam" id="PF13409">
    <property type="entry name" value="GST_N_2"/>
    <property type="match status" value="1"/>
</dbReference>
<evidence type="ECO:0000259" key="5">
    <source>
        <dbReference type="PROSITE" id="PS50404"/>
    </source>
</evidence>
<proteinExistence type="inferred from homology"/>
<dbReference type="InterPro" id="IPR040079">
    <property type="entry name" value="Glutathione_S-Trfase"/>
</dbReference>
<reference evidence="6 7" key="1">
    <citation type="journal article" date="2018" name="Mol. Biol. Evol.">
        <title>Broad Genomic Sampling Reveals a Smut Pathogenic Ancestry of the Fungal Clade Ustilaginomycotina.</title>
        <authorList>
            <person name="Kijpornyongpan T."/>
            <person name="Mondo S.J."/>
            <person name="Barry K."/>
            <person name="Sandor L."/>
            <person name="Lee J."/>
            <person name="Lipzen A."/>
            <person name="Pangilinan J."/>
            <person name="LaButti K."/>
            <person name="Hainaut M."/>
            <person name="Henrissat B."/>
            <person name="Grigoriev I.V."/>
            <person name="Spatafora J.W."/>
            <person name="Aime M.C."/>
        </authorList>
    </citation>
    <scope>NUCLEOTIDE SEQUENCE [LARGE SCALE GENOMIC DNA]</scope>
    <source>
        <strain evidence="6 7">MCA 4198</strain>
    </source>
</reference>
<dbReference type="PANTHER" id="PTHR44051:SF9">
    <property type="entry name" value="GLUTATHIONE S-TRANSFERASE 1"/>
    <property type="match status" value="1"/>
</dbReference>
<dbReference type="EMBL" id="KZ819634">
    <property type="protein sequence ID" value="PWN93450.1"/>
    <property type="molecule type" value="Genomic_DNA"/>
</dbReference>
<dbReference type="OrthoDB" id="2098326at2759"/>
<dbReference type="CDD" id="cd03046">
    <property type="entry name" value="GST_N_GTT1_like"/>
    <property type="match status" value="1"/>
</dbReference>
<evidence type="ECO:0000313" key="7">
    <source>
        <dbReference type="Proteomes" id="UP000245768"/>
    </source>
</evidence>
<dbReference type="Proteomes" id="UP000245768">
    <property type="component" value="Unassembled WGS sequence"/>
</dbReference>
<dbReference type="Gene3D" id="1.20.1050.10">
    <property type="match status" value="1"/>
</dbReference>
<dbReference type="GO" id="GO:0004602">
    <property type="term" value="F:glutathione peroxidase activity"/>
    <property type="evidence" value="ECO:0007669"/>
    <property type="project" value="UniProtKB-ARBA"/>
</dbReference>
<gene>
    <name evidence="6" type="ORF">FA10DRAFT_264098</name>
</gene>
<dbReference type="FunCoup" id="A0A316YV56">
    <property type="interactions" value="255"/>
</dbReference>
<name>A0A316YV56_9BASI</name>
<protein>
    <recommendedName>
        <fullName evidence="2">glutathione transferase</fullName>
        <ecNumber evidence="2">2.5.1.18</ecNumber>
    </recommendedName>
</protein>
<evidence type="ECO:0000313" key="6">
    <source>
        <dbReference type="EMBL" id="PWN93450.1"/>
    </source>
</evidence>
<dbReference type="PROSITE" id="PS50404">
    <property type="entry name" value="GST_NTER"/>
    <property type="match status" value="1"/>
</dbReference>
<evidence type="ECO:0000256" key="2">
    <source>
        <dbReference type="ARBA" id="ARBA00012452"/>
    </source>
</evidence>
<keyword evidence="7" id="KW-1185">Reference proteome</keyword>
<dbReference type="GO" id="GO:0005737">
    <property type="term" value="C:cytoplasm"/>
    <property type="evidence" value="ECO:0007669"/>
    <property type="project" value="UniProtKB-ARBA"/>
</dbReference>
<sequence>MTIIVHHLNDSRSQRVLWLLEELEIPYEIKKYQREPTMLAPKALRDVHALGKSPVISDTDNGDRVIAESGAIVEYLIRRYGSPKGKGSPTSEDGQIDDSYWSHFAEGTLMPTFVFKRILTAVPQRVSFLTRPLVSLVTSQILSAFVDPENNRKVEFIGNELSKKAGGWFAGGDKDGGPTAADYQMLFPLEAACGGRVPNVPQSIKDYVAKVHSRPAYKRALEKGGPYAYAKL</sequence>
<dbReference type="InterPro" id="IPR004045">
    <property type="entry name" value="Glutathione_S-Trfase_N"/>
</dbReference>
<accession>A0A316YV56</accession>
<dbReference type="PANTHER" id="PTHR44051">
    <property type="entry name" value="GLUTATHIONE S-TRANSFERASE-RELATED"/>
    <property type="match status" value="1"/>
</dbReference>
<evidence type="ECO:0000256" key="1">
    <source>
        <dbReference type="ARBA" id="ARBA00007409"/>
    </source>
</evidence>
<evidence type="ECO:0000256" key="3">
    <source>
        <dbReference type="ARBA" id="ARBA00022679"/>
    </source>
</evidence>
<dbReference type="SFLD" id="SFLDS00019">
    <property type="entry name" value="Glutathione_Transferase_(cytos"/>
    <property type="match status" value="1"/>
</dbReference>
<dbReference type="STRING" id="215250.A0A316YV56"/>